<evidence type="ECO:0000256" key="8">
    <source>
        <dbReference type="ARBA" id="ARBA00031517"/>
    </source>
</evidence>
<gene>
    <name evidence="10" type="ORF">C4D60_Mb06t29300</name>
</gene>
<dbReference type="Pfam" id="PF00406">
    <property type="entry name" value="ADK"/>
    <property type="match status" value="1"/>
</dbReference>
<evidence type="ECO:0000256" key="2">
    <source>
        <dbReference type="ARBA" id="ARBA00003053"/>
    </source>
</evidence>
<dbReference type="EC" id="2.7.4.3" evidence="4"/>
<dbReference type="GO" id="GO:0004017">
    <property type="term" value="F:AMP kinase activity"/>
    <property type="evidence" value="ECO:0007669"/>
    <property type="project" value="UniProtKB-EC"/>
</dbReference>
<dbReference type="PANTHER" id="PTHR23359">
    <property type="entry name" value="NUCLEOTIDE KINASE"/>
    <property type="match status" value="1"/>
</dbReference>
<dbReference type="SUPFAM" id="SSF52540">
    <property type="entry name" value="P-loop containing nucleoside triphosphate hydrolases"/>
    <property type="match status" value="1"/>
</dbReference>
<evidence type="ECO:0000256" key="3">
    <source>
        <dbReference type="ARBA" id="ARBA00007220"/>
    </source>
</evidence>
<sequence length="239" mass="26189">MTCRDSEALALPWSSARRLVEERRLGSGGQVDLEDVPSLDLMTEVLHRMKCASKPDKRLILIGPPGSGKCTQSPIIKDEYCLCHLATDDMLRAAVAAKTPLGIKAKEALVKGKLVSDDLVVGIIDEAMKKLSCQKGFILDGFPRTVVQAEKLDEMLGKQGVKVDKVLNFAIADAILEERITGHWINSPSGRIYHTKFAPSKVPGTDDVIDYYSKKGVVMHLHAEKPPTKVTDEIQKALS</sequence>
<dbReference type="Gene3D" id="3.40.50.300">
    <property type="entry name" value="P-loop containing nucleotide triphosphate hydrolases"/>
    <property type="match status" value="1"/>
</dbReference>
<comment type="function">
    <text evidence="2">Catalyzes the reversible transfer of the terminal phosphate group between ATP and AMP. Plays an important role in cellular energy homeostasis and in adenine nucleotide metabolism.</text>
</comment>
<evidence type="ECO:0000256" key="9">
    <source>
        <dbReference type="RuleBase" id="RU003330"/>
    </source>
</evidence>
<keyword evidence="7 9" id="KW-0418">Kinase</keyword>
<keyword evidence="6" id="KW-0547">Nucleotide-binding</keyword>
<evidence type="ECO:0000313" key="11">
    <source>
        <dbReference type="Proteomes" id="UP000317650"/>
    </source>
</evidence>
<accession>A0A4S8IRI5</accession>
<dbReference type="FunFam" id="3.40.50.300:FF:000106">
    <property type="entry name" value="Adenylate kinase mitochondrial"/>
    <property type="match status" value="1"/>
</dbReference>
<evidence type="ECO:0000256" key="6">
    <source>
        <dbReference type="ARBA" id="ARBA00022741"/>
    </source>
</evidence>
<comment type="caution">
    <text evidence="10">The sequence shown here is derived from an EMBL/GenBank/DDBJ whole genome shotgun (WGS) entry which is preliminary data.</text>
</comment>
<dbReference type="PRINTS" id="PR00094">
    <property type="entry name" value="ADENYLTKNASE"/>
</dbReference>
<proteinExistence type="inferred from homology"/>
<dbReference type="EMBL" id="PYDT01000009">
    <property type="protein sequence ID" value="THU51278.1"/>
    <property type="molecule type" value="Genomic_DNA"/>
</dbReference>
<organism evidence="10 11">
    <name type="scientific">Musa balbisiana</name>
    <name type="common">Banana</name>
    <dbReference type="NCBI Taxonomy" id="52838"/>
    <lineage>
        <taxon>Eukaryota</taxon>
        <taxon>Viridiplantae</taxon>
        <taxon>Streptophyta</taxon>
        <taxon>Embryophyta</taxon>
        <taxon>Tracheophyta</taxon>
        <taxon>Spermatophyta</taxon>
        <taxon>Magnoliopsida</taxon>
        <taxon>Liliopsida</taxon>
        <taxon>Zingiberales</taxon>
        <taxon>Musaceae</taxon>
        <taxon>Musa</taxon>
    </lineage>
</organism>
<dbReference type="HAMAP" id="MF_00235">
    <property type="entry name" value="Adenylate_kinase_Adk"/>
    <property type="match status" value="1"/>
</dbReference>
<dbReference type="InterPro" id="IPR000850">
    <property type="entry name" value="Adenylat/UMP-CMP_kin"/>
</dbReference>
<evidence type="ECO:0000256" key="4">
    <source>
        <dbReference type="ARBA" id="ARBA00012955"/>
    </source>
</evidence>
<dbReference type="STRING" id="52838.A0A4S8IRI5"/>
<name>A0A4S8IRI5_MUSBA</name>
<evidence type="ECO:0000256" key="7">
    <source>
        <dbReference type="ARBA" id="ARBA00022777"/>
    </source>
</evidence>
<keyword evidence="5 9" id="KW-0808">Transferase</keyword>
<dbReference type="CDD" id="cd01428">
    <property type="entry name" value="ADK"/>
    <property type="match status" value="1"/>
</dbReference>
<evidence type="ECO:0000256" key="1">
    <source>
        <dbReference type="ARBA" id="ARBA00000582"/>
    </source>
</evidence>
<evidence type="ECO:0000256" key="5">
    <source>
        <dbReference type="ARBA" id="ARBA00022679"/>
    </source>
</evidence>
<evidence type="ECO:0000313" key="10">
    <source>
        <dbReference type="EMBL" id="THU51278.1"/>
    </source>
</evidence>
<keyword evidence="11" id="KW-1185">Reference proteome</keyword>
<dbReference type="Proteomes" id="UP000317650">
    <property type="component" value="Chromosome 6"/>
</dbReference>
<protein>
    <recommendedName>
        <fullName evidence="4">adenylate kinase</fullName>
        <ecNumber evidence="4">2.7.4.3</ecNumber>
    </recommendedName>
    <alternativeName>
        <fullName evidence="8">ATP:AMP phosphotransferase</fullName>
    </alternativeName>
</protein>
<comment type="similarity">
    <text evidence="3 9">Belongs to the adenylate kinase family.</text>
</comment>
<dbReference type="InterPro" id="IPR033690">
    <property type="entry name" value="Adenylat_kinase_CS"/>
</dbReference>
<comment type="catalytic activity">
    <reaction evidence="1">
        <text>AMP + ATP = 2 ADP</text>
        <dbReference type="Rhea" id="RHEA:12973"/>
        <dbReference type="ChEBI" id="CHEBI:30616"/>
        <dbReference type="ChEBI" id="CHEBI:456215"/>
        <dbReference type="ChEBI" id="CHEBI:456216"/>
        <dbReference type="EC" id="2.7.4.3"/>
    </reaction>
</comment>
<dbReference type="PROSITE" id="PS00113">
    <property type="entry name" value="ADENYLATE_KINASE"/>
    <property type="match status" value="1"/>
</dbReference>
<reference evidence="10 11" key="1">
    <citation type="journal article" date="2019" name="Nat. Plants">
        <title>Genome sequencing of Musa balbisiana reveals subgenome evolution and function divergence in polyploid bananas.</title>
        <authorList>
            <person name="Yao X."/>
        </authorList>
    </citation>
    <scope>NUCLEOTIDE SEQUENCE [LARGE SCALE GENOMIC DNA]</scope>
    <source>
        <strain evidence="11">cv. DH-PKW</strain>
        <tissue evidence="10">Leaves</tissue>
    </source>
</reference>
<dbReference type="GO" id="GO:0005524">
    <property type="term" value="F:ATP binding"/>
    <property type="evidence" value="ECO:0007669"/>
    <property type="project" value="InterPro"/>
</dbReference>
<dbReference type="AlphaFoldDB" id="A0A4S8IRI5"/>
<dbReference type="InterPro" id="IPR027417">
    <property type="entry name" value="P-loop_NTPase"/>
</dbReference>